<dbReference type="EMBL" id="CP032568">
    <property type="protein sequence ID" value="AYF75790.1"/>
    <property type="molecule type" value="Genomic_DNA"/>
</dbReference>
<dbReference type="AlphaFoldDB" id="A0A386ZE25"/>
<name>A0A386ZE25_9NOCA</name>
<keyword evidence="1" id="KW-1133">Transmembrane helix</keyword>
<evidence type="ECO:0000256" key="1">
    <source>
        <dbReference type="SAM" id="Phobius"/>
    </source>
</evidence>
<feature type="transmembrane region" description="Helical" evidence="1">
    <location>
        <begin position="57"/>
        <end position="78"/>
    </location>
</feature>
<proteinExistence type="predicted"/>
<feature type="transmembrane region" description="Helical" evidence="1">
    <location>
        <begin position="122"/>
        <end position="141"/>
    </location>
</feature>
<sequence length="145" mass="15844">MWPASREWRRGMAVLLASAGVLAWGWETLVALANVLDPPEGARYHWGSLSFERTLELLASVFALATLLLFTAVVMLLCRLRVGRLLVIGASITVLAIHTVFSTFVWVPGGAFHEGLQPDLPASWPLMIVPLLTIGLLLGPAPREY</sequence>
<protein>
    <submittedName>
        <fullName evidence="2">Uncharacterized protein</fullName>
    </submittedName>
</protein>
<keyword evidence="1" id="KW-0812">Transmembrane</keyword>
<dbReference type="OrthoDB" id="9888635at2"/>
<keyword evidence="3" id="KW-1185">Reference proteome</keyword>
<dbReference type="KEGG" id="nyu:D7D52_20280"/>
<gene>
    <name evidence="2" type="ORF">D7D52_20280</name>
</gene>
<dbReference type="Proteomes" id="UP000267164">
    <property type="component" value="Chromosome"/>
</dbReference>
<reference evidence="2 3" key="1">
    <citation type="submission" date="2018-09" db="EMBL/GenBank/DDBJ databases">
        <title>Nocardia yunnanensis sp. nov., an actinomycete isolated from a soil sample.</title>
        <authorList>
            <person name="Zhang J."/>
        </authorList>
    </citation>
    <scope>NUCLEOTIDE SEQUENCE [LARGE SCALE GENOMIC DNA]</scope>
    <source>
        <strain evidence="2 3">CFHS0054</strain>
    </source>
</reference>
<evidence type="ECO:0000313" key="2">
    <source>
        <dbReference type="EMBL" id="AYF75790.1"/>
    </source>
</evidence>
<evidence type="ECO:0000313" key="3">
    <source>
        <dbReference type="Proteomes" id="UP000267164"/>
    </source>
</evidence>
<keyword evidence="1" id="KW-0472">Membrane</keyword>
<accession>A0A386ZE25</accession>
<feature type="transmembrane region" description="Helical" evidence="1">
    <location>
        <begin position="85"/>
        <end position="107"/>
    </location>
</feature>
<organism evidence="2 3">
    <name type="scientific">Nocardia yunnanensis</name>
    <dbReference type="NCBI Taxonomy" id="2382165"/>
    <lineage>
        <taxon>Bacteria</taxon>
        <taxon>Bacillati</taxon>
        <taxon>Actinomycetota</taxon>
        <taxon>Actinomycetes</taxon>
        <taxon>Mycobacteriales</taxon>
        <taxon>Nocardiaceae</taxon>
        <taxon>Nocardia</taxon>
    </lineage>
</organism>